<dbReference type="Pfam" id="PF07690">
    <property type="entry name" value="MFS_1"/>
    <property type="match status" value="1"/>
</dbReference>
<feature type="transmembrane region" description="Helical" evidence="7">
    <location>
        <begin position="341"/>
        <end position="361"/>
    </location>
</feature>
<feature type="transmembrane region" description="Helical" evidence="7">
    <location>
        <begin position="87"/>
        <end position="106"/>
    </location>
</feature>
<evidence type="ECO:0000256" key="4">
    <source>
        <dbReference type="ARBA" id="ARBA00022692"/>
    </source>
</evidence>
<keyword evidence="3" id="KW-1003">Cell membrane</keyword>
<feature type="transmembrane region" description="Helical" evidence="7">
    <location>
        <begin position="118"/>
        <end position="137"/>
    </location>
</feature>
<feature type="transmembrane region" description="Helical" evidence="7">
    <location>
        <begin position="57"/>
        <end position="75"/>
    </location>
</feature>
<keyword evidence="4 7" id="KW-0812">Transmembrane</keyword>
<dbReference type="PANTHER" id="PTHR42718">
    <property type="entry name" value="MAJOR FACILITATOR SUPERFAMILY MULTIDRUG TRANSPORTER MFSC"/>
    <property type="match status" value="1"/>
</dbReference>
<comment type="subcellular location">
    <subcellularLocation>
        <location evidence="1">Cell membrane</location>
        <topology evidence="1">Multi-pass membrane protein</topology>
    </subcellularLocation>
</comment>
<dbReference type="Gene3D" id="1.20.1720.10">
    <property type="entry name" value="Multidrug resistance protein D"/>
    <property type="match status" value="1"/>
</dbReference>
<feature type="transmembrane region" description="Helical" evidence="7">
    <location>
        <begin position="239"/>
        <end position="256"/>
    </location>
</feature>
<proteinExistence type="predicted"/>
<dbReference type="Gene3D" id="1.20.1250.20">
    <property type="entry name" value="MFS general substrate transporter like domains"/>
    <property type="match status" value="1"/>
</dbReference>
<protein>
    <submittedName>
        <fullName evidence="9">MFS transporter</fullName>
    </submittedName>
</protein>
<evidence type="ECO:0000256" key="3">
    <source>
        <dbReference type="ARBA" id="ARBA00022475"/>
    </source>
</evidence>
<feature type="domain" description="Major facilitator superfamily (MFS) profile" evidence="8">
    <location>
        <begin position="21"/>
        <end position="474"/>
    </location>
</feature>
<dbReference type="InterPro" id="IPR011701">
    <property type="entry name" value="MFS"/>
</dbReference>
<feature type="transmembrane region" description="Helical" evidence="7">
    <location>
        <begin position="175"/>
        <end position="197"/>
    </location>
</feature>
<keyword evidence="10" id="KW-1185">Reference proteome</keyword>
<evidence type="ECO:0000256" key="1">
    <source>
        <dbReference type="ARBA" id="ARBA00004651"/>
    </source>
</evidence>
<dbReference type="SUPFAM" id="SSF103473">
    <property type="entry name" value="MFS general substrate transporter"/>
    <property type="match status" value="1"/>
</dbReference>
<evidence type="ECO:0000313" key="9">
    <source>
        <dbReference type="EMBL" id="QJD86124.1"/>
    </source>
</evidence>
<gene>
    <name evidence="9" type="ORF">HH215_25065</name>
</gene>
<name>A0A7Z2VN40_9BACL</name>
<evidence type="ECO:0000259" key="8">
    <source>
        <dbReference type="PROSITE" id="PS50850"/>
    </source>
</evidence>
<feature type="transmembrane region" description="Helical" evidence="7">
    <location>
        <begin position="408"/>
        <end position="431"/>
    </location>
</feature>
<evidence type="ECO:0000256" key="2">
    <source>
        <dbReference type="ARBA" id="ARBA00022448"/>
    </source>
</evidence>
<dbReference type="PROSITE" id="PS50850">
    <property type="entry name" value="MFS"/>
    <property type="match status" value="1"/>
</dbReference>
<evidence type="ECO:0000256" key="6">
    <source>
        <dbReference type="ARBA" id="ARBA00023136"/>
    </source>
</evidence>
<evidence type="ECO:0000313" key="10">
    <source>
        <dbReference type="Proteomes" id="UP000502248"/>
    </source>
</evidence>
<dbReference type="RefSeq" id="WP_169282376.1">
    <property type="nucleotide sequence ID" value="NZ_CP051680.1"/>
</dbReference>
<keyword evidence="6 7" id="KW-0472">Membrane</keyword>
<sequence>MKNQGVQPQSVPQADPKRWMALALLCLANFMVIMDTSIIGVALPAIKEALGYTQASLQWVFNAYVIFFGGLLLLGGRLSDLFGQRRIFMWGFAILTLASLLAGLAWNEESLNVGRALQGLGSALIAPSALTIVMMLFSGNPKELGKALGFWGASAAAGGSAGVFLGGVITEWLSWQWTFLINVPVGIVALLLAPGLLAKGMRRKGSIDVVGSIFVTAALVLVVYGIVTAEHNGWGASSTVWTLISGAALFILFLIIQAVKKEPLVPLKIFKAPNLAAGNVALIMLSAGWIPLWYFLNLYMQQVLKFSAFAGGVGLLPMTILIAVFMILITGKLIGKFGMKANLVIGLIALGGSMLLFAGNTPVDGSFIVNVLPASLLGALGMSLAYIPATMSAMSGAKPEEAGLASGLANTSYQIGSAISLAIMVAIAGATTASQTGVDPAVALNEGFQQAFLWSGIVALAGAALAFLFIRSPKQGKASNTAAM</sequence>
<dbReference type="PRINTS" id="PR01036">
    <property type="entry name" value="TCRTETB"/>
</dbReference>
<feature type="transmembrane region" description="Helical" evidence="7">
    <location>
        <begin position="209"/>
        <end position="227"/>
    </location>
</feature>
<evidence type="ECO:0000256" key="5">
    <source>
        <dbReference type="ARBA" id="ARBA00022989"/>
    </source>
</evidence>
<dbReference type="GO" id="GO:0005886">
    <property type="term" value="C:plasma membrane"/>
    <property type="evidence" value="ECO:0007669"/>
    <property type="project" value="UniProtKB-SubCell"/>
</dbReference>
<feature type="transmembrane region" description="Helical" evidence="7">
    <location>
        <begin position="367"/>
        <end position="387"/>
    </location>
</feature>
<feature type="transmembrane region" description="Helical" evidence="7">
    <location>
        <begin position="451"/>
        <end position="470"/>
    </location>
</feature>
<dbReference type="CDD" id="cd17321">
    <property type="entry name" value="MFS_MMR_MDR_like"/>
    <property type="match status" value="1"/>
</dbReference>
<dbReference type="EMBL" id="CP051680">
    <property type="protein sequence ID" value="QJD86124.1"/>
    <property type="molecule type" value="Genomic_DNA"/>
</dbReference>
<dbReference type="AlphaFoldDB" id="A0A7Z2VN40"/>
<evidence type="ECO:0000256" key="7">
    <source>
        <dbReference type="SAM" id="Phobius"/>
    </source>
</evidence>
<dbReference type="GO" id="GO:0022857">
    <property type="term" value="F:transmembrane transporter activity"/>
    <property type="evidence" value="ECO:0007669"/>
    <property type="project" value="InterPro"/>
</dbReference>
<feature type="transmembrane region" description="Helical" evidence="7">
    <location>
        <begin position="308"/>
        <end position="329"/>
    </location>
</feature>
<dbReference type="InterPro" id="IPR020846">
    <property type="entry name" value="MFS_dom"/>
</dbReference>
<keyword evidence="2" id="KW-0813">Transport</keyword>
<feature type="transmembrane region" description="Helical" evidence="7">
    <location>
        <begin position="149"/>
        <end position="169"/>
    </location>
</feature>
<accession>A0A7Z2VN40</accession>
<dbReference type="InterPro" id="IPR036259">
    <property type="entry name" value="MFS_trans_sf"/>
</dbReference>
<dbReference type="KEGG" id="cheb:HH215_25065"/>
<keyword evidence="5 7" id="KW-1133">Transmembrane helix</keyword>
<organism evidence="9 10">
    <name type="scientific">Cohnella herbarum</name>
    <dbReference type="NCBI Taxonomy" id="2728023"/>
    <lineage>
        <taxon>Bacteria</taxon>
        <taxon>Bacillati</taxon>
        <taxon>Bacillota</taxon>
        <taxon>Bacilli</taxon>
        <taxon>Bacillales</taxon>
        <taxon>Paenibacillaceae</taxon>
        <taxon>Cohnella</taxon>
    </lineage>
</organism>
<dbReference type="Proteomes" id="UP000502248">
    <property type="component" value="Chromosome"/>
</dbReference>
<dbReference type="PANTHER" id="PTHR42718:SF46">
    <property type="entry name" value="BLR6921 PROTEIN"/>
    <property type="match status" value="1"/>
</dbReference>
<reference evidence="9 10" key="1">
    <citation type="submission" date="2020-04" db="EMBL/GenBank/DDBJ databases">
        <title>Genome sequencing of novel species.</title>
        <authorList>
            <person name="Heo J."/>
            <person name="Kim S.-J."/>
            <person name="Kim J.-S."/>
            <person name="Hong S.-B."/>
            <person name="Kwon S.-W."/>
        </authorList>
    </citation>
    <scope>NUCLEOTIDE SEQUENCE [LARGE SCALE GENOMIC DNA]</scope>
    <source>
        <strain evidence="9 10">MFER-1</strain>
    </source>
</reference>
<feature type="transmembrane region" description="Helical" evidence="7">
    <location>
        <begin position="276"/>
        <end position="296"/>
    </location>
</feature>
<feature type="transmembrane region" description="Helical" evidence="7">
    <location>
        <begin position="21"/>
        <end position="45"/>
    </location>
</feature>